<evidence type="ECO:0000256" key="2">
    <source>
        <dbReference type="ARBA" id="ARBA00022900"/>
    </source>
</evidence>
<feature type="domain" description="BPTI/Kunitz inhibitor" evidence="6">
    <location>
        <begin position="142"/>
        <end position="190"/>
    </location>
</feature>
<protein>
    <recommendedName>
        <fullName evidence="6">BPTI/Kunitz inhibitor domain-containing protein</fullName>
    </recommendedName>
</protein>
<comment type="caution">
    <text evidence="7">The sequence shown here is derived from an EMBL/GenBank/DDBJ whole genome shotgun (WGS) entry which is preliminary data.</text>
</comment>
<gene>
    <name evidence="7" type="ORF">UPYG_G00195160</name>
</gene>
<evidence type="ECO:0000313" key="8">
    <source>
        <dbReference type="Proteomes" id="UP001557470"/>
    </source>
</evidence>
<keyword evidence="4" id="KW-0812">Transmembrane</keyword>
<evidence type="ECO:0000256" key="5">
    <source>
        <dbReference type="SAM" id="SignalP"/>
    </source>
</evidence>
<feature type="domain" description="BPTI/Kunitz inhibitor" evidence="6">
    <location>
        <begin position="34"/>
        <end position="84"/>
    </location>
</feature>
<dbReference type="CDD" id="cd00109">
    <property type="entry name" value="Kunitz-type"/>
    <property type="match status" value="2"/>
</dbReference>
<dbReference type="GO" id="GO:0004867">
    <property type="term" value="F:serine-type endopeptidase inhibitor activity"/>
    <property type="evidence" value="ECO:0007669"/>
    <property type="project" value="UniProtKB-KW"/>
</dbReference>
<evidence type="ECO:0000256" key="3">
    <source>
        <dbReference type="ARBA" id="ARBA00023157"/>
    </source>
</evidence>
<keyword evidence="3" id="KW-1015">Disulfide bond</keyword>
<feature type="chain" id="PRO_5044843520" description="BPTI/Kunitz inhibitor domain-containing protein" evidence="5">
    <location>
        <begin position="20"/>
        <end position="348"/>
    </location>
</feature>
<reference evidence="7 8" key="1">
    <citation type="submission" date="2024-06" db="EMBL/GenBank/DDBJ databases">
        <authorList>
            <person name="Pan Q."/>
            <person name="Wen M."/>
            <person name="Jouanno E."/>
            <person name="Zahm M."/>
            <person name="Klopp C."/>
            <person name="Cabau C."/>
            <person name="Louis A."/>
            <person name="Berthelot C."/>
            <person name="Parey E."/>
            <person name="Roest Crollius H."/>
            <person name="Montfort J."/>
            <person name="Robinson-Rechavi M."/>
            <person name="Bouchez O."/>
            <person name="Lampietro C."/>
            <person name="Lopez Roques C."/>
            <person name="Donnadieu C."/>
            <person name="Postlethwait J."/>
            <person name="Bobe J."/>
            <person name="Verreycken H."/>
            <person name="Guiguen Y."/>
        </authorList>
    </citation>
    <scope>NUCLEOTIDE SEQUENCE [LARGE SCALE GENOMIC DNA]</scope>
    <source>
        <strain evidence="7">Up_M1</strain>
        <tissue evidence="7">Testis</tissue>
    </source>
</reference>
<dbReference type="PROSITE" id="PS50279">
    <property type="entry name" value="BPTI_KUNITZ_2"/>
    <property type="match status" value="3"/>
</dbReference>
<dbReference type="FunFam" id="4.10.410.10:FF:000020">
    <property type="entry name" value="Collagen, type VI, alpha 3"/>
    <property type="match status" value="1"/>
</dbReference>
<dbReference type="EMBL" id="JAGEUA010000006">
    <property type="protein sequence ID" value="KAL0972821.1"/>
    <property type="molecule type" value="Genomic_DNA"/>
</dbReference>
<dbReference type="InterPro" id="IPR002223">
    <property type="entry name" value="Kunitz_BPTI"/>
</dbReference>
<keyword evidence="4" id="KW-0472">Membrane</keyword>
<proteinExistence type="predicted"/>
<dbReference type="SUPFAM" id="SSF57362">
    <property type="entry name" value="BPTI-like"/>
    <property type="match status" value="3"/>
</dbReference>
<dbReference type="PROSITE" id="PS00280">
    <property type="entry name" value="BPTI_KUNITZ_1"/>
    <property type="match status" value="3"/>
</dbReference>
<dbReference type="PANTHER" id="PTHR47247">
    <property type="entry name" value="KUNITZ-TYPE PROTEASE INHIBITOR 2"/>
    <property type="match status" value="1"/>
</dbReference>
<evidence type="ECO:0000313" key="7">
    <source>
        <dbReference type="EMBL" id="KAL0972821.1"/>
    </source>
</evidence>
<keyword evidence="5" id="KW-0732">Signal</keyword>
<keyword evidence="8" id="KW-1185">Reference proteome</keyword>
<evidence type="ECO:0000259" key="6">
    <source>
        <dbReference type="PROSITE" id="PS50279"/>
    </source>
</evidence>
<sequence length="348" mass="37914">MIQVWNLGVLLLLAVMVRAQSEGTPVPLNSTDICRMPMVVGNCRASFPRYYYNVSNQTCTLFFYGGCGGNNNSFNTQIECETSCAGVKAESPNAGVTGNVLDTEVPEPNMIQRRMAQPADDETASPQDLLPEMTSDDYAELCQASPKTGPCRASHKRFYYDGRSCQPFVYGGCSGNKNNYETEELCLNTCTVTVVPSKGRKGPGADESTEDRSADYHDACMVPSDAGPCRAAISKIYFDHITGTCQSFIYGGCRGNGNRYESLEECIARCTGDAAKHGGHNGRVYMTPAFFLVAVLAVISALALAGLILITLRHSKMRRINRINTDKEELLPYELPSEESLPKVAESP</sequence>
<accession>A0ABD0WIN3</accession>
<evidence type="ECO:0000256" key="1">
    <source>
        <dbReference type="ARBA" id="ARBA00022690"/>
    </source>
</evidence>
<organism evidence="7 8">
    <name type="scientific">Umbra pygmaea</name>
    <name type="common">Eastern mudminnow</name>
    <dbReference type="NCBI Taxonomy" id="75934"/>
    <lineage>
        <taxon>Eukaryota</taxon>
        <taxon>Metazoa</taxon>
        <taxon>Chordata</taxon>
        <taxon>Craniata</taxon>
        <taxon>Vertebrata</taxon>
        <taxon>Euteleostomi</taxon>
        <taxon>Actinopterygii</taxon>
        <taxon>Neopterygii</taxon>
        <taxon>Teleostei</taxon>
        <taxon>Protacanthopterygii</taxon>
        <taxon>Esociformes</taxon>
        <taxon>Umbridae</taxon>
        <taxon>Umbra</taxon>
    </lineage>
</organism>
<dbReference type="FunFam" id="4.10.410.10:FF:000004">
    <property type="entry name" value="Tissue factor pathway inhibitor"/>
    <property type="match status" value="1"/>
</dbReference>
<name>A0ABD0WIN3_UMBPY</name>
<evidence type="ECO:0000256" key="4">
    <source>
        <dbReference type="SAM" id="Phobius"/>
    </source>
</evidence>
<dbReference type="PRINTS" id="PR00759">
    <property type="entry name" value="BASICPTASE"/>
</dbReference>
<keyword evidence="1" id="KW-0646">Protease inhibitor</keyword>
<feature type="transmembrane region" description="Helical" evidence="4">
    <location>
        <begin position="289"/>
        <end position="312"/>
    </location>
</feature>
<feature type="domain" description="BPTI/Kunitz inhibitor" evidence="6">
    <location>
        <begin position="220"/>
        <end position="270"/>
    </location>
</feature>
<dbReference type="Proteomes" id="UP001557470">
    <property type="component" value="Unassembled WGS sequence"/>
</dbReference>
<dbReference type="SMART" id="SM00131">
    <property type="entry name" value="KU"/>
    <property type="match status" value="3"/>
</dbReference>
<keyword evidence="2" id="KW-0722">Serine protease inhibitor</keyword>
<dbReference type="Gene3D" id="4.10.410.10">
    <property type="entry name" value="Pancreatic trypsin inhibitor Kunitz domain"/>
    <property type="match status" value="3"/>
</dbReference>
<dbReference type="Pfam" id="PF00014">
    <property type="entry name" value="Kunitz_BPTI"/>
    <property type="match status" value="3"/>
</dbReference>
<dbReference type="InterPro" id="IPR020901">
    <property type="entry name" value="Prtase_inh_Kunz-CS"/>
</dbReference>
<feature type="signal peptide" evidence="5">
    <location>
        <begin position="1"/>
        <end position="19"/>
    </location>
</feature>
<dbReference type="InterPro" id="IPR036880">
    <property type="entry name" value="Kunitz_BPTI_sf"/>
</dbReference>
<dbReference type="PANTHER" id="PTHR47247:SF1">
    <property type="entry name" value="KUNITZ-TYPE PROTEASE INHIBITOR 2"/>
    <property type="match status" value="1"/>
</dbReference>
<dbReference type="AlphaFoldDB" id="A0ABD0WIN3"/>
<keyword evidence="4" id="KW-1133">Transmembrane helix</keyword>